<dbReference type="InterPro" id="IPR003892">
    <property type="entry name" value="CUE"/>
</dbReference>
<reference evidence="4" key="1">
    <citation type="journal article" date="2006" name="Science">
        <title>Phytophthora genome sequences uncover evolutionary origins and mechanisms of pathogenesis.</title>
        <authorList>
            <person name="Tyler B.M."/>
            <person name="Tripathy S."/>
            <person name="Zhang X."/>
            <person name="Dehal P."/>
            <person name="Jiang R.H."/>
            <person name="Aerts A."/>
            <person name="Arredondo F.D."/>
            <person name="Baxter L."/>
            <person name="Bensasson D."/>
            <person name="Beynon J.L."/>
            <person name="Chapman J."/>
            <person name="Damasceno C.M."/>
            <person name="Dorrance A.E."/>
            <person name="Dou D."/>
            <person name="Dickerman A.W."/>
            <person name="Dubchak I.L."/>
            <person name="Garbelotto M."/>
            <person name="Gijzen M."/>
            <person name="Gordon S.G."/>
            <person name="Govers F."/>
            <person name="Grunwald N.J."/>
            <person name="Huang W."/>
            <person name="Ivors K.L."/>
            <person name="Jones R.W."/>
            <person name="Kamoun S."/>
            <person name="Krampis K."/>
            <person name="Lamour K.H."/>
            <person name="Lee M.K."/>
            <person name="McDonald W.H."/>
            <person name="Medina M."/>
            <person name="Meijer H.J."/>
            <person name="Nordberg E.K."/>
            <person name="Maclean D.J."/>
            <person name="Ospina-Giraldo M.D."/>
            <person name="Morris P.F."/>
            <person name="Phuntumart V."/>
            <person name="Putnam N.H."/>
            <person name="Rash S."/>
            <person name="Rose J.K."/>
            <person name="Sakihama Y."/>
            <person name="Salamov A.A."/>
            <person name="Savidor A."/>
            <person name="Scheuring C.F."/>
            <person name="Smith B.M."/>
            <person name="Sobral B.W."/>
            <person name="Terry A."/>
            <person name="Torto-Alalibo T.A."/>
            <person name="Win J."/>
            <person name="Xu Z."/>
            <person name="Zhang H."/>
            <person name="Grigoriev I.V."/>
            <person name="Rokhsar D.S."/>
            <person name="Boore J.L."/>
        </authorList>
    </citation>
    <scope>NUCLEOTIDE SEQUENCE [LARGE SCALE GENOMIC DNA]</scope>
    <source>
        <strain evidence="4">Pr102</strain>
    </source>
</reference>
<dbReference type="PROSITE" id="PS51140">
    <property type="entry name" value="CUE"/>
    <property type="match status" value="1"/>
</dbReference>
<feature type="domain" description="CUE" evidence="2">
    <location>
        <begin position="1"/>
        <end position="40"/>
    </location>
</feature>
<dbReference type="EMBL" id="DS566039">
    <property type="status" value="NOT_ANNOTATED_CDS"/>
    <property type="molecule type" value="Genomic_DNA"/>
</dbReference>
<organism evidence="3 4">
    <name type="scientific">Phytophthora ramorum</name>
    <name type="common">Sudden oak death agent</name>
    <dbReference type="NCBI Taxonomy" id="164328"/>
    <lineage>
        <taxon>Eukaryota</taxon>
        <taxon>Sar</taxon>
        <taxon>Stramenopiles</taxon>
        <taxon>Oomycota</taxon>
        <taxon>Peronosporomycetes</taxon>
        <taxon>Peronosporales</taxon>
        <taxon>Peronosporaceae</taxon>
        <taxon>Phytophthora</taxon>
    </lineage>
</organism>
<dbReference type="HOGENOM" id="CLU_1153648_0_0_1"/>
<dbReference type="CDD" id="cd14279">
    <property type="entry name" value="CUE"/>
    <property type="match status" value="1"/>
</dbReference>
<dbReference type="Proteomes" id="UP000005238">
    <property type="component" value="Unassembled WGS sequence"/>
</dbReference>
<reference evidence="3" key="2">
    <citation type="submission" date="2015-06" db="UniProtKB">
        <authorList>
            <consortium name="EnsemblProtists"/>
        </authorList>
    </citation>
    <scope>IDENTIFICATION</scope>
    <source>
        <strain evidence="3">Pr102</strain>
    </source>
</reference>
<evidence type="ECO:0000313" key="4">
    <source>
        <dbReference type="Proteomes" id="UP000005238"/>
    </source>
</evidence>
<dbReference type="EnsemblProtists" id="Phyra79692">
    <property type="protein sequence ID" value="Phyra79692"/>
    <property type="gene ID" value="Phyra79692"/>
</dbReference>
<name>H3GRZ5_PHYRM</name>
<dbReference type="eggNOG" id="ENOG502SVK0">
    <property type="taxonomic scope" value="Eukaryota"/>
</dbReference>
<dbReference type="InParanoid" id="H3GRZ5"/>
<dbReference type="GO" id="GO:0043130">
    <property type="term" value="F:ubiquitin binding"/>
    <property type="evidence" value="ECO:0007669"/>
    <property type="project" value="InterPro"/>
</dbReference>
<dbReference type="VEuPathDB" id="FungiDB:KRP22_11821"/>
<sequence length="241" mass="26574">METLRGVFPTVPTEALLRVLEICDQSVAVASAWLLENDWQDLMLEDEEAAAPAANIHAANITPSAANITPSAANVTIARDADTLVQQNRVASTEVRVADRSNQDQRVTNTLPPHLTRGSTGLFGFEAEFDSEDEDEAAGIEEGDEEEDEEEDEDDVYYDSGDELGFRVGGVPPMTKRAKVFKSEGKTGDNEFWVAFDDQVMTKSMIDLLNTTLTKLAHSKVVLLSQPVKEVEEVWLHHLDL</sequence>
<evidence type="ECO:0000313" key="3">
    <source>
        <dbReference type="EnsemblProtists" id="Phyra79692"/>
    </source>
</evidence>
<proteinExistence type="predicted"/>
<dbReference type="VEuPathDB" id="FungiDB:KRP23_10936"/>
<dbReference type="AlphaFoldDB" id="H3GRZ5"/>
<keyword evidence="4" id="KW-1185">Reference proteome</keyword>
<feature type="region of interest" description="Disordered" evidence="1">
    <location>
        <begin position="131"/>
        <end position="155"/>
    </location>
</feature>
<evidence type="ECO:0000259" key="2">
    <source>
        <dbReference type="PROSITE" id="PS51140"/>
    </source>
</evidence>
<protein>
    <recommendedName>
        <fullName evidence="2">CUE domain-containing protein</fullName>
    </recommendedName>
</protein>
<evidence type="ECO:0000256" key="1">
    <source>
        <dbReference type="SAM" id="MobiDB-lite"/>
    </source>
</evidence>
<accession>H3GRZ5</accession>